<name>A0A0A9F512_ARUDO</name>
<sequence>MVYCHLVAGEWRRMQVEERTERRSRLRKKALCRGRECEVFVDRGKDERFWSRGGK</sequence>
<evidence type="ECO:0000313" key="1">
    <source>
        <dbReference type="EMBL" id="JAE07432.1"/>
    </source>
</evidence>
<protein>
    <submittedName>
        <fullName evidence="1">Uncharacterized protein</fullName>
    </submittedName>
</protein>
<organism evidence="1">
    <name type="scientific">Arundo donax</name>
    <name type="common">Giant reed</name>
    <name type="synonym">Donax arundinaceus</name>
    <dbReference type="NCBI Taxonomy" id="35708"/>
    <lineage>
        <taxon>Eukaryota</taxon>
        <taxon>Viridiplantae</taxon>
        <taxon>Streptophyta</taxon>
        <taxon>Embryophyta</taxon>
        <taxon>Tracheophyta</taxon>
        <taxon>Spermatophyta</taxon>
        <taxon>Magnoliopsida</taxon>
        <taxon>Liliopsida</taxon>
        <taxon>Poales</taxon>
        <taxon>Poaceae</taxon>
        <taxon>PACMAD clade</taxon>
        <taxon>Arundinoideae</taxon>
        <taxon>Arundineae</taxon>
        <taxon>Arundo</taxon>
    </lineage>
</organism>
<proteinExistence type="predicted"/>
<reference evidence="1" key="2">
    <citation type="journal article" date="2015" name="Data Brief">
        <title>Shoot transcriptome of the giant reed, Arundo donax.</title>
        <authorList>
            <person name="Barrero R.A."/>
            <person name="Guerrero F.D."/>
            <person name="Moolhuijzen P."/>
            <person name="Goolsby J.A."/>
            <person name="Tidwell J."/>
            <person name="Bellgard S.E."/>
            <person name="Bellgard M.I."/>
        </authorList>
    </citation>
    <scope>NUCLEOTIDE SEQUENCE</scope>
    <source>
        <tissue evidence="1">Shoot tissue taken approximately 20 cm above the soil surface</tissue>
    </source>
</reference>
<accession>A0A0A9F512</accession>
<reference evidence="1" key="1">
    <citation type="submission" date="2014-09" db="EMBL/GenBank/DDBJ databases">
        <authorList>
            <person name="Magalhaes I.L.F."/>
            <person name="Oliveira U."/>
            <person name="Santos F.R."/>
            <person name="Vidigal T.H.D.A."/>
            <person name="Brescovit A.D."/>
            <person name="Santos A.J."/>
        </authorList>
    </citation>
    <scope>NUCLEOTIDE SEQUENCE</scope>
    <source>
        <tissue evidence="1">Shoot tissue taken approximately 20 cm above the soil surface</tissue>
    </source>
</reference>
<dbReference type="EMBL" id="GBRH01190464">
    <property type="protein sequence ID" value="JAE07432.1"/>
    <property type="molecule type" value="Transcribed_RNA"/>
</dbReference>
<dbReference type="AlphaFoldDB" id="A0A0A9F512"/>